<dbReference type="InterPro" id="IPR000531">
    <property type="entry name" value="Beta-barrel_TonB"/>
</dbReference>
<evidence type="ECO:0000256" key="13">
    <source>
        <dbReference type="SAM" id="MobiDB-lite"/>
    </source>
</evidence>
<evidence type="ECO:0000313" key="17">
    <source>
        <dbReference type="EMBL" id="PTU28253.1"/>
    </source>
</evidence>
<feature type="chain" id="PRO_5015394856" description="TonB-dependent receptor" evidence="14">
    <location>
        <begin position="33"/>
        <end position="864"/>
    </location>
</feature>
<feature type="domain" description="TonB-dependent receptor-like beta-barrel" evidence="15">
    <location>
        <begin position="512"/>
        <end position="832"/>
    </location>
</feature>
<evidence type="ECO:0000256" key="9">
    <source>
        <dbReference type="ARBA" id="ARBA00023136"/>
    </source>
</evidence>
<feature type="signal peptide" evidence="14">
    <location>
        <begin position="1"/>
        <end position="32"/>
    </location>
</feature>
<evidence type="ECO:0000256" key="8">
    <source>
        <dbReference type="ARBA" id="ARBA00023077"/>
    </source>
</evidence>
<comment type="subcellular location">
    <subcellularLocation>
        <location evidence="1 11">Cell outer membrane</location>
        <topology evidence="1 11">Multi-pass membrane protein</topology>
    </subcellularLocation>
</comment>
<dbReference type="GO" id="GO:0006826">
    <property type="term" value="P:iron ion transport"/>
    <property type="evidence" value="ECO:0007669"/>
    <property type="project" value="UniProtKB-KW"/>
</dbReference>
<keyword evidence="8 12" id="KW-0798">TonB box</keyword>
<reference evidence="17 18" key="1">
    <citation type="submission" date="2018-04" db="EMBL/GenBank/DDBJ databases">
        <title>Novel species isolated from glacier.</title>
        <authorList>
            <person name="Liu Q."/>
            <person name="Xin Y.-H."/>
        </authorList>
    </citation>
    <scope>NUCLEOTIDE SEQUENCE [LARGE SCALE GENOMIC DNA]</scope>
    <source>
        <strain evidence="17 18">GT1R17</strain>
    </source>
</reference>
<feature type="compositionally biased region" description="Low complexity" evidence="13">
    <location>
        <begin position="76"/>
        <end position="86"/>
    </location>
</feature>
<keyword evidence="3 11" id="KW-1134">Transmembrane beta strand</keyword>
<evidence type="ECO:0000256" key="4">
    <source>
        <dbReference type="ARBA" id="ARBA00022496"/>
    </source>
</evidence>
<name>A0A2T5MB70_9GAMM</name>
<evidence type="ECO:0000256" key="7">
    <source>
        <dbReference type="ARBA" id="ARBA00023065"/>
    </source>
</evidence>
<evidence type="ECO:0000256" key="14">
    <source>
        <dbReference type="SAM" id="SignalP"/>
    </source>
</evidence>
<evidence type="ECO:0008006" key="19">
    <source>
        <dbReference type="Google" id="ProtNLM"/>
    </source>
</evidence>
<dbReference type="SUPFAM" id="SSF56935">
    <property type="entry name" value="Porins"/>
    <property type="match status" value="1"/>
</dbReference>
<sequence length="864" mass="92155">MSRTEKRMKFQSTLLASAVVVFSVLSSTAAGAQSSSESAASTADALDELLGTDSAATATDPAPAPQVADEEPPAPTTSSSPESEPAVDNAAAPESIPVEPATAIAVAAAPESRGDRIEEIVVTANYRAQDIQDVVGSTQAFSGQSLDRSGAAGMQDYLLQVPSVSFQPSGNGTTKVSMRGISNINGNDFGYASGSPTVGVYLNDVAIQGSGVFPDLKIFDLDRIEVLKGPQGTLYGEGSMGGAIKMVTNAPNPNEWELRTDQAYSWTSHGDANHEARAAVNVPILQDMMAARIVGTTSYSGGFVDYTTRNEPRANSGTAQTLRSILSYKPLENLDLGYMFLYSNDKRSQFAVVDAGKEDELTNSGPEDQYAKTKFTIHSLTAKVELPFASLTSVSSLYNTLRDSQQRVQVLQNLVQTQFIGTGIDAPQIFANSPTHVKTKLKSFSQELRMVSNGGDSIDWIAGAFYRDRSQTFEQEKYENSIPAISTGLLDSALAAANINTTVLLDNLLTALNINSFNPLQGKQEAGDGIENFRQAAAYGEATWNIVPSVLELTGGLRVFSETVGFTIDTNFYGVEAFLIGTDPQNIDPSDGTVGVNFSQSVKTSGILPKLSLGWHITDQDMVYATISRGFRSGSANIYAALSAGPPVVKPDFVWNHEVGYKSTWLDGRLIANFSVYYINWNNIQGTVLGNAKLGIVPTQFAYLANAGDAVVKGAEASTTWLLYDGLMLNLSGGYNNGVLVKAAPNSGVSSGVDLPSTPKFTGSATLSYSTTLSNDWVGDISSTYSYTDTQLMIYPAGEVSDGMPIPAYSLLKAGIGLQRNKFRLQLFGDNIMDKRAVVAISSPSKQSTVITPRVVGVRMSYDF</sequence>
<protein>
    <recommendedName>
        <fullName evidence="19">TonB-dependent receptor</fullName>
    </recommendedName>
</protein>
<evidence type="ECO:0000259" key="15">
    <source>
        <dbReference type="Pfam" id="PF00593"/>
    </source>
</evidence>
<dbReference type="Proteomes" id="UP000244248">
    <property type="component" value="Unassembled WGS sequence"/>
</dbReference>
<evidence type="ECO:0000256" key="12">
    <source>
        <dbReference type="RuleBase" id="RU003357"/>
    </source>
</evidence>
<dbReference type="InterPro" id="IPR036942">
    <property type="entry name" value="Beta-barrel_TonB_sf"/>
</dbReference>
<keyword evidence="5 11" id="KW-0812">Transmembrane</keyword>
<evidence type="ECO:0000256" key="6">
    <source>
        <dbReference type="ARBA" id="ARBA00023004"/>
    </source>
</evidence>
<comment type="similarity">
    <text evidence="11 12">Belongs to the TonB-dependent receptor family.</text>
</comment>
<dbReference type="GO" id="GO:0009279">
    <property type="term" value="C:cell outer membrane"/>
    <property type="evidence" value="ECO:0007669"/>
    <property type="project" value="UniProtKB-SubCell"/>
</dbReference>
<keyword evidence="2 11" id="KW-0813">Transport</keyword>
<feature type="domain" description="TonB-dependent receptor plug" evidence="16">
    <location>
        <begin position="131"/>
        <end position="243"/>
    </location>
</feature>
<dbReference type="PANTHER" id="PTHR32552:SF81">
    <property type="entry name" value="TONB-DEPENDENT OUTER MEMBRANE RECEPTOR"/>
    <property type="match status" value="1"/>
</dbReference>
<dbReference type="EMBL" id="QANS01000009">
    <property type="protein sequence ID" value="PTU28253.1"/>
    <property type="molecule type" value="Genomic_DNA"/>
</dbReference>
<feature type="compositionally biased region" description="Low complexity" evidence="13">
    <location>
        <begin position="55"/>
        <end position="67"/>
    </location>
</feature>
<feature type="region of interest" description="Disordered" evidence="13">
    <location>
        <begin position="55"/>
        <end position="96"/>
    </location>
</feature>
<keyword evidence="18" id="KW-1185">Reference proteome</keyword>
<evidence type="ECO:0000256" key="1">
    <source>
        <dbReference type="ARBA" id="ARBA00004571"/>
    </source>
</evidence>
<dbReference type="Pfam" id="PF00593">
    <property type="entry name" value="TonB_dep_Rec_b-barrel"/>
    <property type="match status" value="1"/>
</dbReference>
<keyword evidence="9 11" id="KW-0472">Membrane</keyword>
<evidence type="ECO:0000256" key="10">
    <source>
        <dbReference type="ARBA" id="ARBA00023237"/>
    </source>
</evidence>
<keyword evidence="14" id="KW-0732">Signal</keyword>
<comment type="caution">
    <text evidence="17">The sequence shown here is derived from an EMBL/GenBank/DDBJ whole genome shotgun (WGS) entry which is preliminary data.</text>
</comment>
<keyword evidence="10 11" id="KW-0998">Cell outer membrane</keyword>
<keyword evidence="6" id="KW-0408">Iron</keyword>
<keyword evidence="4" id="KW-0410">Iron transport</keyword>
<dbReference type="InterPro" id="IPR039426">
    <property type="entry name" value="TonB-dep_rcpt-like"/>
</dbReference>
<dbReference type="Pfam" id="PF07715">
    <property type="entry name" value="Plug"/>
    <property type="match status" value="1"/>
</dbReference>
<evidence type="ECO:0000256" key="11">
    <source>
        <dbReference type="PROSITE-ProRule" id="PRU01360"/>
    </source>
</evidence>
<keyword evidence="7" id="KW-0406">Ion transport</keyword>
<dbReference type="Gene3D" id="2.40.170.20">
    <property type="entry name" value="TonB-dependent receptor, beta-barrel domain"/>
    <property type="match status" value="1"/>
</dbReference>
<dbReference type="PROSITE" id="PS52016">
    <property type="entry name" value="TONB_DEPENDENT_REC_3"/>
    <property type="match status" value="1"/>
</dbReference>
<organism evidence="17 18">
    <name type="scientific">Stenotrophobium rhamnosiphilum</name>
    <dbReference type="NCBI Taxonomy" id="2029166"/>
    <lineage>
        <taxon>Bacteria</taxon>
        <taxon>Pseudomonadati</taxon>
        <taxon>Pseudomonadota</taxon>
        <taxon>Gammaproteobacteria</taxon>
        <taxon>Nevskiales</taxon>
        <taxon>Nevskiaceae</taxon>
        <taxon>Stenotrophobium</taxon>
    </lineage>
</organism>
<proteinExistence type="inferred from homology"/>
<gene>
    <name evidence="17" type="ORF">CJD38_17620</name>
</gene>
<dbReference type="InterPro" id="IPR012910">
    <property type="entry name" value="Plug_dom"/>
</dbReference>
<dbReference type="AlphaFoldDB" id="A0A2T5MB70"/>
<evidence type="ECO:0000259" key="16">
    <source>
        <dbReference type="Pfam" id="PF07715"/>
    </source>
</evidence>
<dbReference type="PANTHER" id="PTHR32552">
    <property type="entry name" value="FERRICHROME IRON RECEPTOR-RELATED"/>
    <property type="match status" value="1"/>
</dbReference>
<evidence type="ECO:0000256" key="5">
    <source>
        <dbReference type="ARBA" id="ARBA00022692"/>
    </source>
</evidence>
<accession>A0A2T5MB70</accession>
<evidence type="ECO:0000256" key="3">
    <source>
        <dbReference type="ARBA" id="ARBA00022452"/>
    </source>
</evidence>
<evidence type="ECO:0000313" key="18">
    <source>
        <dbReference type="Proteomes" id="UP000244248"/>
    </source>
</evidence>
<evidence type="ECO:0000256" key="2">
    <source>
        <dbReference type="ARBA" id="ARBA00022448"/>
    </source>
</evidence>